<name>A0AAV2CKU8_9ROSI</name>
<reference evidence="2 3" key="1">
    <citation type="submission" date="2024-04" db="EMBL/GenBank/DDBJ databases">
        <authorList>
            <person name="Fracassetti M."/>
        </authorList>
    </citation>
    <scope>NUCLEOTIDE SEQUENCE [LARGE SCALE GENOMIC DNA]</scope>
</reference>
<dbReference type="PANTHER" id="PTHR35046:SF9">
    <property type="entry name" value="RNA-DIRECTED DNA POLYMERASE"/>
    <property type="match status" value="1"/>
</dbReference>
<sequence>MRESFVPGYYQRELFGSLQGLRQGARPVEEYLRKVELLMMRDDVREDKEATIDPFLHGLNIKIKQEVELCQFVELKDVVHLATKVEKQMKVSSGRRYPPSPKPVAEGILNANVNHFWPEGDRPSARNMAPAIQARNEGSTGSIQWFKFLGRGHKMNQCPNKKALVL</sequence>
<dbReference type="InterPro" id="IPR005162">
    <property type="entry name" value="Retrotrans_gag_dom"/>
</dbReference>
<accession>A0AAV2CKU8</accession>
<dbReference type="Pfam" id="PF03732">
    <property type="entry name" value="Retrotrans_gag"/>
    <property type="match status" value="1"/>
</dbReference>
<feature type="domain" description="Retrotransposon gag" evidence="1">
    <location>
        <begin position="1"/>
        <end position="60"/>
    </location>
</feature>
<dbReference type="EMBL" id="OZ034813">
    <property type="protein sequence ID" value="CAL1357163.1"/>
    <property type="molecule type" value="Genomic_DNA"/>
</dbReference>
<dbReference type="Proteomes" id="UP001497516">
    <property type="component" value="Chromosome 1"/>
</dbReference>
<protein>
    <recommendedName>
        <fullName evidence="1">Retrotransposon gag domain-containing protein</fullName>
    </recommendedName>
</protein>
<organism evidence="2 3">
    <name type="scientific">Linum trigynum</name>
    <dbReference type="NCBI Taxonomy" id="586398"/>
    <lineage>
        <taxon>Eukaryota</taxon>
        <taxon>Viridiplantae</taxon>
        <taxon>Streptophyta</taxon>
        <taxon>Embryophyta</taxon>
        <taxon>Tracheophyta</taxon>
        <taxon>Spermatophyta</taxon>
        <taxon>Magnoliopsida</taxon>
        <taxon>eudicotyledons</taxon>
        <taxon>Gunneridae</taxon>
        <taxon>Pentapetalae</taxon>
        <taxon>rosids</taxon>
        <taxon>fabids</taxon>
        <taxon>Malpighiales</taxon>
        <taxon>Linaceae</taxon>
        <taxon>Linum</taxon>
    </lineage>
</organism>
<proteinExistence type="predicted"/>
<gene>
    <name evidence="2" type="ORF">LTRI10_LOCUS4816</name>
</gene>
<evidence type="ECO:0000313" key="3">
    <source>
        <dbReference type="Proteomes" id="UP001497516"/>
    </source>
</evidence>
<dbReference type="AlphaFoldDB" id="A0AAV2CKU8"/>
<keyword evidence="3" id="KW-1185">Reference proteome</keyword>
<dbReference type="PANTHER" id="PTHR35046">
    <property type="entry name" value="ZINC KNUCKLE (CCHC-TYPE) FAMILY PROTEIN"/>
    <property type="match status" value="1"/>
</dbReference>
<evidence type="ECO:0000259" key="1">
    <source>
        <dbReference type="Pfam" id="PF03732"/>
    </source>
</evidence>
<evidence type="ECO:0000313" key="2">
    <source>
        <dbReference type="EMBL" id="CAL1357163.1"/>
    </source>
</evidence>